<gene>
    <name evidence="1" type="ORF">LCI18_002218</name>
</gene>
<evidence type="ECO:0000313" key="1">
    <source>
        <dbReference type="EMBL" id="UPK91283.1"/>
    </source>
</evidence>
<name>A0ACD3YQQ4_FUSSC</name>
<dbReference type="Proteomes" id="UP000830768">
    <property type="component" value="Chromosome 2"/>
</dbReference>
<accession>A0ACD3YQQ4</accession>
<reference evidence="1" key="1">
    <citation type="submission" date="2021-11" db="EMBL/GenBank/DDBJ databases">
        <title>Fusarium solani-melongenae Genome sequencing and assembly.</title>
        <authorList>
            <person name="Xie S."/>
            <person name="Huang L."/>
            <person name="Zhang X."/>
        </authorList>
    </citation>
    <scope>NUCLEOTIDE SEQUENCE</scope>
    <source>
        <strain evidence="1">CRI 24-3</strain>
    </source>
</reference>
<protein>
    <submittedName>
        <fullName evidence="1">Uncharacterized protein</fullName>
    </submittedName>
</protein>
<organism evidence="1 2">
    <name type="scientific">Fusarium solani subsp. cucurbitae</name>
    <name type="common">Neocosmosporum cucurbitae</name>
    <dbReference type="NCBI Taxonomy" id="2747967"/>
    <lineage>
        <taxon>Eukaryota</taxon>
        <taxon>Fungi</taxon>
        <taxon>Dikarya</taxon>
        <taxon>Ascomycota</taxon>
        <taxon>Pezizomycotina</taxon>
        <taxon>Sordariomycetes</taxon>
        <taxon>Hypocreomycetidae</taxon>
        <taxon>Hypocreales</taxon>
        <taxon>Nectriaceae</taxon>
        <taxon>Fusarium</taxon>
        <taxon>Fusarium solani species complex</taxon>
    </lineage>
</organism>
<dbReference type="EMBL" id="CP090031">
    <property type="protein sequence ID" value="UPK91283.1"/>
    <property type="molecule type" value="Genomic_DNA"/>
</dbReference>
<evidence type="ECO:0000313" key="2">
    <source>
        <dbReference type="Proteomes" id="UP000830768"/>
    </source>
</evidence>
<sequence length="540" mass="60853">MLSGLYPSANIFATITALARVESQIKAVTPPGQPWSLCDDTILRFSRYPPQNSRRHTEGPVEDGVPILRGFSPSPFGEKQHQPFASPFRKLPSTIDQGMACSEIRLGSWVQRIRRIRHRLRVRIREEINQEEAMKIFRQIKSVIADLQTTRFSADAEDGPLVWLMKSEMLIERIYERLRFLYYRLAVYTTACLWPYSEFPGCIRPPCTTMPWTIWPALIVLWGVCWMFYPSPGRATGVAELESQSHLDYQSLPAERGGELLFSGLDAVQLISHSLEVSPFSDEWWALHQSSTIYDPLKLATDHGMAAYPSDSTRQLGPITTAGPAQSPTNSAYLGSVSQPTISPGFQQQSQIQGGWTVAEGITDNIVTTASGSKPTNRFQCPLCYKVLSRRDALERHQRSQHNRGVEEHLCPHKPCKHSRKGSGFARRDGLRRHLKACKSQSRRALTVDLGAVDSQPDSGNETREDSQASNSRQDTCSTQGPNDASSQQSPTNSWVAELRKRYKEAKEVCERKKREVEEAQRVMASYETLIENAEKERAV</sequence>
<keyword evidence="2" id="KW-1185">Reference proteome</keyword>
<proteinExistence type="predicted"/>